<dbReference type="NCBIfam" id="NF004612">
    <property type="entry name" value="PRK05943.1"/>
    <property type="match status" value="1"/>
</dbReference>
<evidence type="ECO:0000256" key="2">
    <source>
        <dbReference type="ARBA" id="ARBA00022884"/>
    </source>
</evidence>
<name>A0A0W0TQH5_LEGER</name>
<dbReference type="InterPro" id="IPR011035">
    <property type="entry name" value="Ribosomal_bL25/Gln-tRNA_synth"/>
</dbReference>
<feature type="compositionally biased region" description="Low complexity" evidence="6">
    <location>
        <begin position="193"/>
        <end position="203"/>
    </location>
</feature>
<dbReference type="NCBIfam" id="NF004128">
    <property type="entry name" value="PRK05618.1-2"/>
    <property type="match status" value="1"/>
</dbReference>
<dbReference type="NCBIfam" id="TIGR00731">
    <property type="entry name" value="bL25_bact_ctc"/>
    <property type="match status" value="1"/>
</dbReference>
<dbReference type="SUPFAM" id="SSF50715">
    <property type="entry name" value="Ribosomal protein L25-like"/>
    <property type="match status" value="1"/>
</dbReference>
<dbReference type="GO" id="GO:0022625">
    <property type="term" value="C:cytosolic large ribosomal subunit"/>
    <property type="evidence" value="ECO:0007669"/>
    <property type="project" value="TreeGrafter"/>
</dbReference>
<dbReference type="NCBIfam" id="NF004130">
    <property type="entry name" value="PRK05618.1-5"/>
    <property type="match status" value="1"/>
</dbReference>
<dbReference type="InterPro" id="IPR020930">
    <property type="entry name" value="Ribosomal_uL5_bac-type"/>
</dbReference>
<dbReference type="OrthoDB" id="9806411at2"/>
<dbReference type="Gene3D" id="2.40.240.10">
    <property type="entry name" value="Ribosomal Protein L25, Chain P"/>
    <property type="match status" value="1"/>
</dbReference>
<comment type="caution">
    <text evidence="9">The sequence shown here is derived from an EMBL/GenBank/DDBJ whole genome shotgun (WGS) entry which is preliminary data.</text>
</comment>
<dbReference type="Pfam" id="PF01386">
    <property type="entry name" value="Ribosomal_L25p"/>
    <property type="match status" value="1"/>
</dbReference>
<keyword evidence="3 5" id="KW-0689">Ribosomal protein</keyword>
<sequence length="210" mass="22931">MSSIVLEAQARVDMGKGASRRLRRLENKVPGILYGGDKKPQAIHLLHNKVVKALESESIYSSVFDLVVDGKVEHVILKDLQRHPYKPVILHMDLQRVSAKDVLVKSVPIHFINEETCKGVKAGGIINHTMTQLEIRCKVKDLPEFIEVDMTSVGLDDVVHLADLKLPKGVQLTVDLKDGSHNLPVVSVHAPKGGAAEETSAAAEGEESAE</sequence>
<dbReference type="InterPro" id="IPR001021">
    <property type="entry name" value="Ribosomal_bL25_long"/>
</dbReference>
<dbReference type="PANTHER" id="PTHR33284:SF1">
    <property type="entry name" value="RIBOSOMAL PROTEIN L25_GLN-TRNA SYNTHETASE, ANTI-CODON-BINDING DOMAIN-CONTAINING PROTEIN"/>
    <property type="match status" value="1"/>
</dbReference>
<dbReference type="PATRIC" id="fig|448.7.peg.1768"/>
<feature type="region of interest" description="Disordered" evidence="6">
    <location>
        <begin position="189"/>
        <end position="210"/>
    </location>
</feature>
<dbReference type="PANTHER" id="PTHR33284">
    <property type="entry name" value="RIBOSOMAL PROTEIN L25/GLN-TRNA SYNTHETASE, ANTI-CODON-BINDING DOMAIN-CONTAINING PROTEIN"/>
    <property type="match status" value="1"/>
</dbReference>
<evidence type="ECO:0000256" key="4">
    <source>
        <dbReference type="ARBA" id="ARBA00023274"/>
    </source>
</evidence>
<keyword evidence="10" id="KW-1185">Reference proteome</keyword>
<dbReference type="InterPro" id="IPR020057">
    <property type="entry name" value="Ribosomal_bL25_b-dom"/>
</dbReference>
<dbReference type="AlphaFoldDB" id="A0A0W0TQH5"/>
<dbReference type="RefSeq" id="WP_058526812.1">
    <property type="nucleotide sequence ID" value="NZ_CAAAHY010000034.1"/>
</dbReference>
<comment type="similarity">
    <text evidence="5">Belongs to the bacterial ribosomal protein bL25 family. CTC subfamily.</text>
</comment>
<dbReference type="STRING" id="448.Lery_1696"/>
<comment type="subunit">
    <text evidence="5">Part of the 50S ribosomal subunit; part of the 5S rRNA/L5/L18/L25 subcomplex. Contacts the 5S rRNA. Binds to the 5S rRNA independently of L5 and L18.</text>
</comment>
<dbReference type="EMBL" id="LNYA01000024">
    <property type="protein sequence ID" value="KTC97857.1"/>
    <property type="molecule type" value="Genomic_DNA"/>
</dbReference>
<keyword evidence="2 5" id="KW-0694">RNA-binding</keyword>
<evidence type="ECO:0000256" key="1">
    <source>
        <dbReference type="ARBA" id="ARBA00022730"/>
    </source>
</evidence>
<dbReference type="GO" id="GO:0003735">
    <property type="term" value="F:structural constituent of ribosome"/>
    <property type="evidence" value="ECO:0007669"/>
    <property type="project" value="InterPro"/>
</dbReference>
<evidence type="ECO:0000259" key="7">
    <source>
        <dbReference type="Pfam" id="PF01386"/>
    </source>
</evidence>
<organism evidence="9 10">
    <name type="scientific">Legionella erythra</name>
    <dbReference type="NCBI Taxonomy" id="448"/>
    <lineage>
        <taxon>Bacteria</taxon>
        <taxon>Pseudomonadati</taxon>
        <taxon>Pseudomonadota</taxon>
        <taxon>Gammaproteobacteria</taxon>
        <taxon>Legionellales</taxon>
        <taxon>Legionellaceae</taxon>
        <taxon>Legionella</taxon>
    </lineage>
</organism>
<dbReference type="InterPro" id="IPR020056">
    <property type="entry name" value="Rbsml_bL25/Gln-tRNA_synth_N"/>
</dbReference>
<dbReference type="Pfam" id="PF14693">
    <property type="entry name" value="Ribosomal_TL5_C"/>
    <property type="match status" value="1"/>
</dbReference>
<reference evidence="9 10" key="1">
    <citation type="submission" date="2015-11" db="EMBL/GenBank/DDBJ databases">
        <title>Genomic analysis of 38 Legionella species identifies large and diverse effector repertoires.</title>
        <authorList>
            <person name="Burstein D."/>
            <person name="Amaro F."/>
            <person name="Zusman T."/>
            <person name="Lifshitz Z."/>
            <person name="Cohen O."/>
            <person name="Gilbert J.A."/>
            <person name="Pupko T."/>
            <person name="Shuman H.A."/>
            <person name="Segal G."/>
        </authorList>
    </citation>
    <scope>NUCLEOTIDE SEQUENCE [LARGE SCALE GENOMIC DNA]</scope>
    <source>
        <strain evidence="9 10">SE-32A-C8</strain>
    </source>
</reference>
<feature type="domain" description="Large ribosomal subunit protein bL25 beta" evidence="8">
    <location>
        <begin position="106"/>
        <end position="192"/>
    </location>
</feature>
<evidence type="ECO:0000256" key="6">
    <source>
        <dbReference type="SAM" id="MobiDB-lite"/>
    </source>
</evidence>
<accession>A0A0W0TQH5</accession>
<dbReference type="Proteomes" id="UP000054773">
    <property type="component" value="Unassembled WGS sequence"/>
</dbReference>
<keyword evidence="4 5" id="KW-0687">Ribonucleoprotein</keyword>
<feature type="domain" description="Large ribosomal subunit protein bL25 L25" evidence="7">
    <location>
        <begin position="6"/>
        <end position="94"/>
    </location>
</feature>
<evidence type="ECO:0000313" key="9">
    <source>
        <dbReference type="EMBL" id="KTC97857.1"/>
    </source>
</evidence>
<protein>
    <recommendedName>
        <fullName evidence="5">Large ribosomal subunit protein bL25</fullName>
    </recommendedName>
    <alternativeName>
        <fullName evidence="5">General stress protein CTC</fullName>
    </alternativeName>
</protein>
<dbReference type="GO" id="GO:0008097">
    <property type="term" value="F:5S rRNA binding"/>
    <property type="evidence" value="ECO:0007669"/>
    <property type="project" value="InterPro"/>
</dbReference>
<dbReference type="Gene3D" id="2.170.120.20">
    <property type="entry name" value="Ribosomal protein L25, beta domain"/>
    <property type="match status" value="1"/>
</dbReference>
<keyword evidence="1 5" id="KW-0699">rRNA-binding</keyword>
<gene>
    <name evidence="5" type="primary">rplY</name>
    <name evidence="5" type="synonym">ctc</name>
    <name evidence="9" type="ORF">Lery_1696</name>
</gene>
<evidence type="ECO:0000256" key="3">
    <source>
        <dbReference type="ARBA" id="ARBA00022980"/>
    </source>
</evidence>
<dbReference type="InterPro" id="IPR029751">
    <property type="entry name" value="Ribosomal_L25_dom"/>
</dbReference>
<evidence type="ECO:0000256" key="5">
    <source>
        <dbReference type="HAMAP-Rule" id="MF_01334"/>
    </source>
</evidence>
<evidence type="ECO:0000313" key="10">
    <source>
        <dbReference type="Proteomes" id="UP000054773"/>
    </source>
</evidence>
<dbReference type="InterPro" id="IPR037121">
    <property type="entry name" value="Ribosomal_bL25_C"/>
</dbReference>
<comment type="function">
    <text evidence="5">This is one of the proteins that binds to the 5S RNA in the ribosome where it forms part of the central protuberance.</text>
</comment>
<dbReference type="HAMAP" id="MF_01334">
    <property type="entry name" value="Ribosomal_bL25_CTC"/>
    <property type="match status" value="1"/>
</dbReference>
<dbReference type="CDD" id="cd00495">
    <property type="entry name" value="Ribosomal_L25_TL5_CTC"/>
    <property type="match status" value="1"/>
</dbReference>
<evidence type="ECO:0000259" key="8">
    <source>
        <dbReference type="Pfam" id="PF14693"/>
    </source>
</evidence>
<proteinExistence type="inferred from homology"/>
<dbReference type="GO" id="GO:0006412">
    <property type="term" value="P:translation"/>
    <property type="evidence" value="ECO:0007669"/>
    <property type="project" value="UniProtKB-UniRule"/>
</dbReference>